<keyword evidence="18" id="KW-1185">Reference proteome</keyword>
<evidence type="ECO:0000256" key="1">
    <source>
        <dbReference type="ARBA" id="ARBA00004888"/>
    </source>
</evidence>
<comment type="pathway">
    <text evidence="2">Carbohydrate metabolism; hexose metabolism.</text>
</comment>
<comment type="similarity">
    <text evidence="3 14">Belongs to the hexokinase family.</text>
</comment>
<dbReference type="GO" id="GO:0001678">
    <property type="term" value="P:intracellular glucose homeostasis"/>
    <property type="evidence" value="ECO:0007669"/>
    <property type="project" value="InterPro"/>
</dbReference>
<dbReference type="GO" id="GO:0006096">
    <property type="term" value="P:glycolytic process"/>
    <property type="evidence" value="ECO:0007669"/>
    <property type="project" value="UniProtKB-UniPathway"/>
</dbReference>
<dbReference type="GO" id="GO:0006006">
    <property type="term" value="P:glucose metabolic process"/>
    <property type="evidence" value="ECO:0007669"/>
    <property type="project" value="TreeGrafter"/>
</dbReference>
<dbReference type="EC" id="2.7.1.-" evidence="14"/>
<name>A0A8J2RMD0_9CRUS</name>
<evidence type="ECO:0000256" key="3">
    <source>
        <dbReference type="ARBA" id="ARBA00009225"/>
    </source>
</evidence>
<dbReference type="UniPathway" id="UPA00109">
    <property type="reaction ID" value="UER00180"/>
</dbReference>
<evidence type="ECO:0000313" key="17">
    <source>
        <dbReference type="EMBL" id="CAH0102010.1"/>
    </source>
</evidence>
<organism evidence="17 18">
    <name type="scientific">Daphnia galeata</name>
    <dbReference type="NCBI Taxonomy" id="27404"/>
    <lineage>
        <taxon>Eukaryota</taxon>
        <taxon>Metazoa</taxon>
        <taxon>Ecdysozoa</taxon>
        <taxon>Arthropoda</taxon>
        <taxon>Crustacea</taxon>
        <taxon>Branchiopoda</taxon>
        <taxon>Diplostraca</taxon>
        <taxon>Cladocera</taxon>
        <taxon>Anomopoda</taxon>
        <taxon>Daphniidae</taxon>
        <taxon>Daphnia</taxon>
    </lineage>
</organism>
<keyword evidence="4 14" id="KW-0808">Transferase</keyword>
<protein>
    <recommendedName>
        <fullName evidence="14">Phosphotransferase</fullName>
        <ecNumber evidence="14">2.7.1.-</ecNumber>
    </recommendedName>
</protein>
<keyword evidence="7 14" id="KW-0067">ATP-binding</keyword>
<dbReference type="Proteomes" id="UP000789390">
    <property type="component" value="Unassembled WGS sequence"/>
</dbReference>
<reference evidence="17" key="1">
    <citation type="submission" date="2021-11" db="EMBL/GenBank/DDBJ databases">
        <authorList>
            <person name="Schell T."/>
        </authorList>
    </citation>
    <scope>NUCLEOTIDE SEQUENCE</scope>
    <source>
        <strain evidence="17">M5</strain>
    </source>
</reference>
<dbReference type="AlphaFoldDB" id="A0A8J2RMD0"/>
<dbReference type="PRINTS" id="PR00475">
    <property type="entry name" value="HEXOKINASE"/>
</dbReference>
<dbReference type="GO" id="GO:0005524">
    <property type="term" value="F:ATP binding"/>
    <property type="evidence" value="ECO:0007669"/>
    <property type="project" value="UniProtKB-UniRule"/>
</dbReference>
<comment type="function">
    <text evidence="13">Catalyzes the phosphorylation of various hexoses to hexose 6-phosphate.</text>
</comment>
<dbReference type="FunFam" id="3.40.367.20:FF:000005">
    <property type="entry name" value="Phosphotransferase"/>
    <property type="match status" value="1"/>
</dbReference>
<evidence type="ECO:0000256" key="14">
    <source>
        <dbReference type="RuleBase" id="RU362007"/>
    </source>
</evidence>
<dbReference type="Pfam" id="PF00349">
    <property type="entry name" value="Hexokinase_1"/>
    <property type="match status" value="1"/>
</dbReference>
<dbReference type="Gene3D" id="3.30.420.40">
    <property type="match status" value="1"/>
</dbReference>
<dbReference type="InterPro" id="IPR022673">
    <property type="entry name" value="Hexokinase_C"/>
</dbReference>
<comment type="catalytic activity">
    <reaction evidence="10">
        <text>D-fructose + ATP = D-fructose 6-phosphate + ADP + H(+)</text>
        <dbReference type="Rhea" id="RHEA:16125"/>
        <dbReference type="ChEBI" id="CHEBI:15378"/>
        <dbReference type="ChEBI" id="CHEBI:30616"/>
        <dbReference type="ChEBI" id="CHEBI:37721"/>
        <dbReference type="ChEBI" id="CHEBI:61527"/>
        <dbReference type="ChEBI" id="CHEBI:456216"/>
        <dbReference type="EC" id="2.7.1.1"/>
    </reaction>
    <physiologicalReaction direction="left-to-right" evidence="10">
        <dbReference type="Rhea" id="RHEA:16126"/>
    </physiologicalReaction>
</comment>
<evidence type="ECO:0000256" key="4">
    <source>
        <dbReference type="ARBA" id="ARBA00022679"/>
    </source>
</evidence>
<feature type="domain" description="Hexokinase N-terminal" evidence="15">
    <location>
        <begin position="19"/>
        <end position="211"/>
    </location>
</feature>
<dbReference type="GO" id="GO:0008865">
    <property type="term" value="F:fructokinase activity"/>
    <property type="evidence" value="ECO:0007669"/>
    <property type="project" value="TreeGrafter"/>
</dbReference>
<evidence type="ECO:0000256" key="7">
    <source>
        <dbReference type="ARBA" id="ARBA00022840"/>
    </source>
</evidence>
<dbReference type="GO" id="GO:0005829">
    <property type="term" value="C:cytosol"/>
    <property type="evidence" value="ECO:0007669"/>
    <property type="project" value="TreeGrafter"/>
</dbReference>
<dbReference type="PANTHER" id="PTHR19443">
    <property type="entry name" value="HEXOKINASE"/>
    <property type="match status" value="1"/>
</dbReference>
<dbReference type="InterPro" id="IPR019807">
    <property type="entry name" value="Hexokinase_BS"/>
</dbReference>
<evidence type="ECO:0000256" key="11">
    <source>
        <dbReference type="ARBA" id="ARBA00048160"/>
    </source>
</evidence>
<dbReference type="InterPro" id="IPR001312">
    <property type="entry name" value="Hexokinase"/>
</dbReference>
<evidence type="ECO:0000259" key="15">
    <source>
        <dbReference type="Pfam" id="PF00349"/>
    </source>
</evidence>
<evidence type="ECO:0000256" key="5">
    <source>
        <dbReference type="ARBA" id="ARBA00022741"/>
    </source>
</evidence>
<keyword evidence="8 14" id="KW-0324">Glycolysis</keyword>
<gene>
    <name evidence="17" type="ORF">DGAL_LOCUS4384</name>
</gene>
<dbReference type="PROSITE" id="PS51748">
    <property type="entry name" value="HEXOKINASE_2"/>
    <property type="match status" value="1"/>
</dbReference>
<dbReference type="UniPathway" id="UPA00242"/>
<dbReference type="CDD" id="cd24019">
    <property type="entry name" value="ASKHA_NBD_HK_meta"/>
    <property type="match status" value="1"/>
</dbReference>
<comment type="catalytic activity">
    <reaction evidence="11">
        <text>D-glucose + ATP = D-glucose 6-phosphate + ADP + H(+)</text>
        <dbReference type="Rhea" id="RHEA:17825"/>
        <dbReference type="ChEBI" id="CHEBI:4167"/>
        <dbReference type="ChEBI" id="CHEBI:15378"/>
        <dbReference type="ChEBI" id="CHEBI:30616"/>
        <dbReference type="ChEBI" id="CHEBI:61548"/>
        <dbReference type="ChEBI" id="CHEBI:456216"/>
        <dbReference type="EC" id="2.7.1.1"/>
    </reaction>
    <physiologicalReaction direction="left-to-right" evidence="11">
        <dbReference type="Rhea" id="RHEA:17826"/>
    </physiologicalReaction>
</comment>
<dbReference type="InterPro" id="IPR043129">
    <property type="entry name" value="ATPase_NBD"/>
</dbReference>
<feature type="domain" description="Hexokinase C-terminal" evidence="16">
    <location>
        <begin position="219"/>
        <end position="472"/>
    </location>
</feature>
<evidence type="ECO:0000256" key="9">
    <source>
        <dbReference type="ARBA" id="ARBA00044613"/>
    </source>
</evidence>
<comment type="caution">
    <text evidence="17">The sequence shown here is derived from an EMBL/GenBank/DDBJ whole genome shotgun (WGS) entry which is preliminary data.</text>
</comment>
<evidence type="ECO:0000256" key="8">
    <source>
        <dbReference type="ARBA" id="ARBA00023152"/>
    </source>
</evidence>
<keyword evidence="6 14" id="KW-0418">Kinase</keyword>
<evidence type="ECO:0000256" key="13">
    <source>
        <dbReference type="ARBA" id="ARBA00059457"/>
    </source>
</evidence>
<dbReference type="GO" id="GO:0004340">
    <property type="term" value="F:glucokinase activity"/>
    <property type="evidence" value="ECO:0007669"/>
    <property type="project" value="TreeGrafter"/>
</dbReference>
<comment type="pathway">
    <text evidence="1">Carbohydrate degradation; glycolysis; D-glyceraldehyde 3-phosphate and glycerone phosphate from D-glucose: step 1/4.</text>
</comment>
<dbReference type="FunFam" id="3.30.420.40:FF:000095">
    <property type="entry name" value="Phosphotransferase"/>
    <property type="match status" value="1"/>
</dbReference>
<sequence>MTTPALHLEDAVKLQKVLELVRGLDLTAETQKKIRNVFESEMELGLAKNPPVASSLQMENTFLPKLCDGSEEGDYLSLDLGGTNFRVIWLRIKSGAVVSEAVQYYQVPEDVRLGPGVKLFDFLAECIHSFMDERQLKGQNLPLGFTFSFPMTQRGLDVGILVSWTKSFNCSGVVGEDAVKMLNDAIHRRGDTDVNVIAVLNDTTGTLVQGAFVDRKCAIGLILGTGSNACYIERADRIEKWEGEHKDVKEVVIDVEWGAFGDNGVLDFIKTEYDKEVDRNSLLVGSFTFEKHFGGKYLGEIVRCVLVRLTKEGLLFQGKTSEELLQHGAFTTRFVSLIEEFSQQNFFNCEKKAFNKFLHFRDNVNGVDVNTSSSLKELGLNFNKDDIDIVKYICWLVSDRAAILVSICTASLLERMDRPETTVAIDGSLFKHHPRLRSFMEKYIAAMAPANKFKLMLAEDGSGKGAGLIAAIASRLKKQQAH</sequence>
<dbReference type="EMBL" id="CAKKLH010000070">
    <property type="protein sequence ID" value="CAH0102010.1"/>
    <property type="molecule type" value="Genomic_DNA"/>
</dbReference>
<accession>A0A8J2RMD0</accession>
<evidence type="ECO:0000313" key="18">
    <source>
        <dbReference type="Proteomes" id="UP000789390"/>
    </source>
</evidence>
<dbReference type="InterPro" id="IPR022672">
    <property type="entry name" value="Hexokinase_N"/>
</dbReference>
<evidence type="ECO:0000256" key="6">
    <source>
        <dbReference type="ARBA" id="ARBA00022777"/>
    </source>
</evidence>
<dbReference type="Pfam" id="PF03727">
    <property type="entry name" value="Hexokinase_2"/>
    <property type="match status" value="1"/>
</dbReference>
<keyword evidence="5 14" id="KW-0547">Nucleotide-binding</keyword>
<dbReference type="GO" id="GO:0005536">
    <property type="term" value="F:D-glucose binding"/>
    <property type="evidence" value="ECO:0007669"/>
    <property type="project" value="InterPro"/>
</dbReference>
<comment type="catalytic activity">
    <reaction evidence="9">
        <text>a D-hexose + ATP = a D-hexose 6-phosphate + ADP + H(+)</text>
        <dbReference type="Rhea" id="RHEA:22740"/>
        <dbReference type="ChEBI" id="CHEBI:4194"/>
        <dbReference type="ChEBI" id="CHEBI:15378"/>
        <dbReference type="ChEBI" id="CHEBI:30616"/>
        <dbReference type="ChEBI" id="CHEBI:229467"/>
        <dbReference type="ChEBI" id="CHEBI:456216"/>
        <dbReference type="EC" id="2.7.1.1"/>
    </reaction>
    <physiologicalReaction direction="left-to-right" evidence="9">
        <dbReference type="Rhea" id="RHEA:22741"/>
    </physiologicalReaction>
</comment>
<dbReference type="PROSITE" id="PS00378">
    <property type="entry name" value="HEXOKINASE_1"/>
    <property type="match status" value="1"/>
</dbReference>
<evidence type="ECO:0000256" key="12">
    <source>
        <dbReference type="ARBA" id="ARBA00050361"/>
    </source>
</evidence>
<evidence type="ECO:0000256" key="2">
    <source>
        <dbReference type="ARBA" id="ARBA00005028"/>
    </source>
</evidence>
<dbReference type="Gene3D" id="3.40.367.20">
    <property type="match status" value="1"/>
</dbReference>
<evidence type="ECO:0000256" key="10">
    <source>
        <dbReference type="ARBA" id="ARBA00047905"/>
    </source>
</evidence>
<dbReference type="PANTHER" id="PTHR19443:SF54">
    <property type="entry name" value="PHOSPHOTRANSFERASE"/>
    <property type="match status" value="1"/>
</dbReference>
<proteinExistence type="inferred from homology"/>
<dbReference type="SUPFAM" id="SSF53067">
    <property type="entry name" value="Actin-like ATPase domain"/>
    <property type="match status" value="2"/>
</dbReference>
<dbReference type="OrthoDB" id="419537at2759"/>
<evidence type="ECO:0000259" key="16">
    <source>
        <dbReference type="Pfam" id="PF03727"/>
    </source>
</evidence>
<dbReference type="GO" id="GO:0005739">
    <property type="term" value="C:mitochondrion"/>
    <property type="evidence" value="ECO:0007669"/>
    <property type="project" value="TreeGrafter"/>
</dbReference>
<comment type="catalytic activity">
    <reaction evidence="12">
        <text>D-mannose + ATP = D-mannose 6-phosphate + ADP + H(+)</text>
        <dbReference type="Rhea" id="RHEA:11028"/>
        <dbReference type="ChEBI" id="CHEBI:4208"/>
        <dbReference type="ChEBI" id="CHEBI:15378"/>
        <dbReference type="ChEBI" id="CHEBI:30616"/>
        <dbReference type="ChEBI" id="CHEBI:58735"/>
        <dbReference type="ChEBI" id="CHEBI:456216"/>
        <dbReference type="EC" id="2.7.1.1"/>
    </reaction>
    <physiologicalReaction direction="left-to-right" evidence="12">
        <dbReference type="Rhea" id="RHEA:11029"/>
    </physiologicalReaction>
</comment>